<sequence length="339" mass="37333">MRTGKVWLWGLAGAGAVWAAKQLIRQRRKMDFRGKTVVITGGSRGLGLVLARQLAEAGANIALCARDIQELERAKQQILPYNPLVLTYPCDITDRDQVNTFISDVIQVFGKIDVLINNAGIILVSPLQHLTDADFRESMDTNFWASYYTVNAVLPHMRRQGMGRIVNIASFGGKVSVPHLLPYSVSKFTLVGYSEGLRTELRSDNILVTTVCPGLMRTGSPRNATFKGQHDKEYAWFKIGDSLPFLAMDAEESARQILDACRHGDAELIISWPAKLANAIHGLMPNLTAEALTLVNDWLPEPGGIGEERRQGKESETALSASPLARLTDEAAVVNNEDY</sequence>
<dbReference type="InterPro" id="IPR002347">
    <property type="entry name" value="SDR_fam"/>
</dbReference>
<feature type="region of interest" description="Disordered" evidence="4">
    <location>
        <begin position="303"/>
        <end position="324"/>
    </location>
</feature>
<evidence type="ECO:0000313" key="6">
    <source>
        <dbReference type="EMBL" id="OIN60301.1"/>
    </source>
</evidence>
<keyword evidence="2" id="KW-0560">Oxidoreductase</keyword>
<dbReference type="Proteomes" id="UP000181790">
    <property type="component" value="Unassembled WGS sequence"/>
</dbReference>
<dbReference type="Gene3D" id="3.40.50.720">
    <property type="entry name" value="NAD(P)-binding Rossmann-like Domain"/>
    <property type="match status" value="1"/>
</dbReference>
<dbReference type="GO" id="GO:0016491">
    <property type="term" value="F:oxidoreductase activity"/>
    <property type="evidence" value="ECO:0007669"/>
    <property type="project" value="UniProtKB-KW"/>
</dbReference>
<feature type="compositionally biased region" description="Basic and acidic residues" evidence="4">
    <location>
        <begin position="306"/>
        <end position="316"/>
    </location>
</feature>
<gene>
    <name evidence="6" type="ORF">BLX24_05580</name>
</gene>
<evidence type="ECO:0000256" key="1">
    <source>
        <dbReference type="ARBA" id="ARBA00006484"/>
    </source>
</evidence>
<evidence type="ECO:0000259" key="5">
    <source>
        <dbReference type="SMART" id="SM00822"/>
    </source>
</evidence>
<comment type="similarity">
    <text evidence="1 3">Belongs to the short-chain dehydrogenases/reductases (SDR) family.</text>
</comment>
<dbReference type="RefSeq" id="WP_071502094.1">
    <property type="nucleotide sequence ID" value="NZ_MORL01000002.1"/>
</dbReference>
<evidence type="ECO:0000256" key="4">
    <source>
        <dbReference type="SAM" id="MobiDB-lite"/>
    </source>
</evidence>
<feature type="domain" description="Ketoreductase" evidence="5">
    <location>
        <begin position="35"/>
        <end position="219"/>
    </location>
</feature>
<reference evidence="6 7" key="1">
    <citation type="submission" date="2016-10" db="EMBL/GenBank/DDBJ databases">
        <title>Arsenicibacter rosenii gen. nov., sp. nov., an efficient arsenic-methylating bacterium isolated from an arsenic-contaminated paddy soil.</title>
        <authorList>
            <person name="Huang K."/>
        </authorList>
    </citation>
    <scope>NUCLEOTIDE SEQUENCE [LARGE SCALE GENOMIC DNA]</scope>
    <source>
        <strain evidence="6 7">SM-1</strain>
    </source>
</reference>
<dbReference type="PANTHER" id="PTHR44196:SF1">
    <property type="entry name" value="DEHYDROGENASE_REDUCTASE SDR FAMILY MEMBER 7B"/>
    <property type="match status" value="1"/>
</dbReference>
<accession>A0A1S2VNE8</accession>
<dbReference type="GO" id="GO:0016020">
    <property type="term" value="C:membrane"/>
    <property type="evidence" value="ECO:0007669"/>
    <property type="project" value="TreeGrafter"/>
</dbReference>
<name>A0A1S2VNE8_9BACT</name>
<dbReference type="PANTHER" id="PTHR44196">
    <property type="entry name" value="DEHYDROGENASE/REDUCTASE SDR FAMILY MEMBER 7B"/>
    <property type="match status" value="1"/>
</dbReference>
<dbReference type="PRINTS" id="PR00081">
    <property type="entry name" value="GDHRDH"/>
</dbReference>
<dbReference type="InterPro" id="IPR057326">
    <property type="entry name" value="KR_dom"/>
</dbReference>
<dbReference type="PRINTS" id="PR00080">
    <property type="entry name" value="SDRFAMILY"/>
</dbReference>
<dbReference type="EMBL" id="MORL01000002">
    <property type="protein sequence ID" value="OIN60301.1"/>
    <property type="molecule type" value="Genomic_DNA"/>
</dbReference>
<dbReference type="OrthoDB" id="822355at2"/>
<dbReference type="InterPro" id="IPR036291">
    <property type="entry name" value="NAD(P)-bd_dom_sf"/>
</dbReference>
<organism evidence="6 7">
    <name type="scientific">Arsenicibacter rosenii</name>
    <dbReference type="NCBI Taxonomy" id="1750698"/>
    <lineage>
        <taxon>Bacteria</taxon>
        <taxon>Pseudomonadati</taxon>
        <taxon>Bacteroidota</taxon>
        <taxon>Cytophagia</taxon>
        <taxon>Cytophagales</taxon>
        <taxon>Spirosomataceae</taxon>
        <taxon>Arsenicibacter</taxon>
    </lineage>
</organism>
<dbReference type="FunFam" id="3.40.50.720:FF:000084">
    <property type="entry name" value="Short-chain dehydrogenase reductase"/>
    <property type="match status" value="1"/>
</dbReference>
<dbReference type="AlphaFoldDB" id="A0A1S2VNE8"/>
<comment type="caution">
    <text evidence="6">The sequence shown here is derived from an EMBL/GenBank/DDBJ whole genome shotgun (WGS) entry which is preliminary data.</text>
</comment>
<dbReference type="SMART" id="SM00822">
    <property type="entry name" value="PKS_KR"/>
    <property type="match status" value="1"/>
</dbReference>
<evidence type="ECO:0000313" key="7">
    <source>
        <dbReference type="Proteomes" id="UP000181790"/>
    </source>
</evidence>
<protein>
    <submittedName>
        <fullName evidence="6">Ketoacyl reductase</fullName>
    </submittedName>
</protein>
<keyword evidence="7" id="KW-1185">Reference proteome</keyword>
<evidence type="ECO:0000256" key="3">
    <source>
        <dbReference type="RuleBase" id="RU000363"/>
    </source>
</evidence>
<dbReference type="SUPFAM" id="SSF51735">
    <property type="entry name" value="NAD(P)-binding Rossmann-fold domains"/>
    <property type="match status" value="1"/>
</dbReference>
<dbReference type="Pfam" id="PF00106">
    <property type="entry name" value="adh_short"/>
    <property type="match status" value="1"/>
</dbReference>
<proteinExistence type="inferred from homology"/>
<evidence type="ECO:0000256" key="2">
    <source>
        <dbReference type="ARBA" id="ARBA00023002"/>
    </source>
</evidence>